<keyword evidence="7 11" id="KW-0547">Nucleotide-binding</keyword>
<evidence type="ECO:0000256" key="3">
    <source>
        <dbReference type="ARBA" id="ARBA00009014"/>
    </source>
</evidence>
<dbReference type="HAMAP" id="MF_00244">
    <property type="entry name" value="NaMN_adenylyltr"/>
    <property type="match status" value="1"/>
</dbReference>
<evidence type="ECO:0000256" key="8">
    <source>
        <dbReference type="ARBA" id="ARBA00022840"/>
    </source>
</evidence>
<evidence type="ECO:0000256" key="2">
    <source>
        <dbReference type="ARBA" id="ARBA00005019"/>
    </source>
</evidence>
<evidence type="ECO:0000313" key="14">
    <source>
        <dbReference type="Proteomes" id="UP000282818"/>
    </source>
</evidence>
<dbReference type="NCBIfam" id="TIGR00482">
    <property type="entry name" value="nicotinate (nicotinamide) nucleotide adenylyltransferase"/>
    <property type="match status" value="1"/>
</dbReference>
<keyword evidence="5 11" id="KW-0808">Transferase</keyword>
<dbReference type="NCBIfam" id="NF000839">
    <property type="entry name" value="PRK00071.1-1"/>
    <property type="match status" value="1"/>
</dbReference>
<evidence type="ECO:0000313" key="13">
    <source>
        <dbReference type="EMBL" id="RVU31824.1"/>
    </source>
</evidence>
<dbReference type="Pfam" id="PF01467">
    <property type="entry name" value="CTP_transf_like"/>
    <property type="match status" value="1"/>
</dbReference>
<evidence type="ECO:0000256" key="1">
    <source>
        <dbReference type="ARBA" id="ARBA00002324"/>
    </source>
</evidence>
<dbReference type="UniPathway" id="UPA00253">
    <property type="reaction ID" value="UER00332"/>
</dbReference>
<evidence type="ECO:0000259" key="12">
    <source>
        <dbReference type="Pfam" id="PF01467"/>
    </source>
</evidence>
<comment type="function">
    <text evidence="1 11">Catalyzes the reversible adenylation of nicotinate mononucleotide (NaMN) to nicotinic acid adenine dinucleotide (NaAD).</text>
</comment>
<dbReference type="SUPFAM" id="SSF52374">
    <property type="entry name" value="Nucleotidylyl transferase"/>
    <property type="match status" value="1"/>
</dbReference>
<dbReference type="GO" id="GO:0009435">
    <property type="term" value="P:NAD+ biosynthetic process"/>
    <property type="evidence" value="ECO:0007669"/>
    <property type="project" value="UniProtKB-UniRule"/>
</dbReference>
<dbReference type="EMBL" id="SACQ01000002">
    <property type="protein sequence ID" value="RVU31824.1"/>
    <property type="molecule type" value="Genomic_DNA"/>
</dbReference>
<organism evidence="13 14">
    <name type="scientific">Neptunomonas marina</name>
    <dbReference type="NCBI Taxonomy" id="1815562"/>
    <lineage>
        <taxon>Bacteria</taxon>
        <taxon>Pseudomonadati</taxon>
        <taxon>Pseudomonadota</taxon>
        <taxon>Gammaproteobacteria</taxon>
        <taxon>Oceanospirillales</taxon>
        <taxon>Oceanospirillaceae</taxon>
        <taxon>Neptunomonas</taxon>
    </lineage>
</organism>
<dbReference type="AlphaFoldDB" id="A0A437QB87"/>
<dbReference type="CDD" id="cd02165">
    <property type="entry name" value="NMNAT"/>
    <property type="match status" value="1"/>
</dbReference>
<dbReference type="InterPro" id="IPR004821">
    <property type="entry name" value="Cyt_trans-like"/>
</dbReference>
<protein>
    <recommendedName>
        <fullName evidence="11">Probable nicotinate-nucleotide adenylyltransferase</fullName>
        <ecNumber evidence="11">2.7.7.18</ecNumber>
    </recommendedName>
    <alternativeName>
        <fullName evidence="11">Deamido-NAD(+) diphosphorylase</fullName>
    </alternativeName>
    <alternativeName>
        <fullName evidence="11">Deamido-NAD(+) pyrophosphorylase</fullName>
    </alternativeName>
    <alternativeName>
        <fullName evidence="11">Nicotinate mononucleotide adenylyltransferase</fullName>
        <shortName evidence="11">NaMN adenylyltransferase</shortName>
    </alternativeName>
</protein>
<dbReference type="NCBIfam" id="NF000840">
    <property type="entry name" value="PRK00071.1-3"/>
    <property type="match status" value="1"/>
</dbReference>
<evidence type="ECO:0000256" key="6">
    <source>
        <dbReference type="ARBA" id="ARBA00022695"/>
    </source>
</evidence>
<evidence type="ECO:0000256" key="11">
    <source>
        <dbReference type="HAMAP-Rule" id="MF_00244"/>
    </source>
</evidence>
<comment type="pathway">
    <text evidence="2 11">Cofactor biosynthesis; NAD(+) biosynthesis; deamido-NAD(+) from nicotinate D-ribonucleotide: step 1/1.</text>
</comment>
<sequence>MGGTFDPIHHGHLRTALEIQQWLNVPKVNLVPAKVPVHRESPGSSAEHRLAMVQHAVADEPALGCNALEIESSHDSYTVLTLEKLREQHGEDTPLIMIVGMDAFLKLHTWFRASELLTLANILVVARPGYQAHFCDALKALVDGHITADKALLLARPQGVVCFHELTPLAISATQIRNLIDDGLSARYLLPESVRRYIDDNQLYRTT</sequence>
<comment type="caution">
    <text evidence="13">The sequence shown here is derived from an EMBL/GenBank/DDBJ whole genome shotgun (WGS) entry which is preliminary data.</text>
</comment>
<dbReference type="Gene3D" id="3.40.50.620">
    <property type="entry name" value="HUPs"/>
    <property type="match status" value="1"/>
</dbReference>
<dbReference type="GO" id="GO:0005524">
    <property type="term" value="F:ATP binding"/>
    <property type="evidence" value="ECO:0007669"/>
    <property type="project" value="UniProtKB-KW"/>
</dbReference>
<keyword evidence="6 11" id="KW-0548">Nucleotidyltransferase</keyword>
<keyword evidence="14" id="KW-1185">Reference proteome</keyword>
<evidence type="ECO:0000256" key="5">
    <source>
        <dbReference type="ARBA" id="ARBA00022679"/>
    </source>
</evidence>
<dbReference type="Proteomes" id="UP000282818">
    <property type="component" value="Unassembled WGS sequence"/>
</dbReference>
<evidence type="ECO:0000256" key="10">
    <source>
        <dbReference type="ARBA" id="ARBA00048721"/>
    </source>
</evidence>
<dbReference type="InterPro" id="IPR014729">
    <property type="entry name" value="Rossmann-like_a/b/a_fold"/>
</dbReference>
<dbReference type="NCBIfam" id="TIGR00125">
    <property type="entry name" value="cyt_tran_rel"/>
    <property type="match status" value="1"/>
</dbReference>
<name>A0A437QB87_9GAMM</name>
<evidence type="ECO:0000256" key="7">
    <source>
        <dbReference type="ARBA" id="ARBA00022741"/>
    </source>
</evidence>
<reference evidence="13 14" key="1">
    <citation type="submission" date="2019-01" db="EMBL/GenBank/DDBJ databases">
        <authorList>
            <person name="Chen W.-M."/>
        </authorList>
    </citation>
    <scope>NUCLEOTIDE SEQUENCE [LARGE SCALE GENOMIC DNA]</scope>
    <source>
        <strain evidence="13 14">HPM-16</strain>
    </source>
</reference>
<feature type="domain" description="Cytidyltransferase-like" evidence="12">
    <location>
        <begin position="1"/>
        <end position="178"/>
    </location>
</feature>
<dbReference type="InterPro" id="IPR005248">
    <property type="entry name" value="NadD/NMNAT"/>
</dbReference>
<evidence type="ECO:0000256" key="4">
    <source>
        <dbReference type="ARBA" id="ARBA00022642"/>
    </source>
</evidence>
<comment type="catalytic activity">
    <reaction evidence="10 11">
        <text>nicotinate beta-D-ribonucleotide + ATP + H(+) = deamido-NAD(+) + diphosphate</text>
        <dbReference type="Rhea" id="RHEA:22860"/>
        <dbReference type="ChEBI" id="CHEBI:15378"/>
        <dbReference type="ChEBI" id="CHEBI:30616"/>
        <dbReference type="ChEBI" id="CHEBI:33019"/>
        <dbReference type="ChEBI" id="CHEBI:57502"/>
        <dbReference type="ChEBI" id="CHEBI:58437"/>
        <dbReference type="EC" id="2.7.7.18"/>
    </reaction>
</comment>
<dbReference type="PANTHER" id="PTHR39321:SF3">
    <property type="entry name" value="PHOSPHOPANTETHEINE ADENYLYLTRANSFERASE"/>
    <property type="match status" value="1"/>
</dbReference>
<dbReference type="PANTHER" id="PTHR39321">
    <property type="entry name" value="NICOTINATE-NUCLEOTIDE ADENYLYLTRANSFERASE-RELATED"/>
    <property type="match status" value="1"/>
</dbReference>
<evidence type="ECO:0000256" key="9">
    <source>
        <dbReference type="ARBA" id="ARBA00023027"/>
    </source>
</evidence>
<gene>
    <name evidence="11" type="primary">nadD</name>
    <name evidence="13" type="ORF">EOE65_05230</name>
</gene>
<keyword evidence="8 11" id="KW-0067">ATP-binding</keyword>
<keyword evidence="9 11" id="KW-0520">NAD</keyword>
<accession>A0A437QB87</accession>
<dbReference type="GO" id="GO:0004515">
    <property type="term" value="F:nicotinate-nucleotide adenylyltransferase activity"/>
    <property type="evidence" value="ECO:0007669"/>
    <property type="project" value="UniProtKB-UniRule"/>
</dbReference>
<keyword evidence="4 11" id="KW-0662">Pyridine nucleotide biosynthesis</keyword>
<dbReference type="EC" id="2.7.7.18" evidence="11"/>
<proteinExistence type="inferred from homology"/>
<comment type="similarity">
    <text evidence="3 11">Belongs to the NadD family.</text>
</comment>